<dbReference type="InterPro" id="IPR009915">
    <property type="entry name" value="NnrU_dom"/>
</dbReference>
<evidence type="ECO:0000313" key="7">
    <source>
        <dbReference type="EMBL" id="QDL52695.1"/>
    </source>
</evidence>
<feature type="transmembrane region" description="Helical" evidence="5">
    <location>
        <begin position="158"/>
        <end position="188"/>
    </location>
</feature>
<organism evidence="7 8">
    <name type="scientific">Rhodoferax aquaticus</name>
    <dbReference type="NCBI Taxonomy" id="2527691"/>
    <lineage>
        <taxon>Bacteria</taxon>
        <taxon>Pseudomonadati</taxon>
        <taxon>Pseudomonadota</taxon>
        <taxon>Betaproteobacteria</taxon>
        <taxon>Burkholderiales</taxon>
        <taxon>Comamonadaceae</taxon>
        <taxon>Rhodoferax</taxon>
    </lineage>
</organism>
<evidence type="ECO:0000259" key="6">
    <source>
        <dbReference type="Pfam" id="PF07298"/>
    </source>
</evidence>
<dbReference type="GO" id="GO:0016020">
    <property type="term" value="C:membrane"/>
    <property type="evidence" value="ECO:0007669"/>
    <property type="project" value="UniProtKB-SubCell"/>
</dbReference>
<dbReference type="KEGG" id="rhg:EXZ61_00060"/>
<evidence type="ECO:0000313" key="8">
    <source>
        <dbReference type="Proteomes" id="UP000317365"/>
    </source>
</evidence>
<reference evidence="8" key="2">
    <citation type="journal article" date="2020" name="Int. J. Syst. Evol. Microbiol.">
        <title>Genomic insights into a novel species Rhodoferax aquaticus sp. nov., isolated from freshwater.</title>
        <authorList>
            <person name="Li T."/>
            <person name="Zhuo Y."/>
            <person name="Jin C.Z."/>
            <person name="Wu X."/>
            <person name="Ko S.R."/>
            <person name="Jin F.J."/>
            <person name="Ahn C.Y."/>
            <person name="Oh H.M."/>
            <person name="Lee H.G."/>
            <person name="Jin L."/>
        </authorList>
    </citation>
    <scope>NUCLEOTIDE SEQUENCE [LARGE SCALE GENOMIC DNA]</scope>
    <source>
        <strain evidence="8">Gr-4</strain>
    </source>
</reference>
<keyword evidence="2 5" id="KW-0812">Transmembrane</keyword>
<dbReference type="EMBL" id="CP036282">
    <property type="protein sequence ID" value="QDL52695.1"/>
    <property type="molecule type" value="Genomic_DNA"/>
</dbReference>
<name>A0A515EJ49_9BURK</name>
<evidence type="ECO:0000256" key="4">
    <source>
        <dbReference type="ARBA" id="ARBA00023136"/>
    </source>
</evidence>
<keyword evidence="3 5" id="KW-1133">Transmembrane helix</keyword>
<dbReference type="RefSeq" id="WP_142808147.1">
    <property type="nucleotide sequence ID" value="NZ_CP036282.1"/>
</dbReference>
<keyword evidence="8" id="KW-1185">Reference proteome</keyword>
<evidence type="ECO:0000256" key="1">
    <source>
        <dbReference type="ARBA" id="ARBA00004141"/>
    </source>
</evidence>
<proteinExistence type="predicted"/>
<evidence type="ECO:0000256" key="2">
    <source>
        <dbReference type="ARBA" id="ARBA00022692"/>
    </source>
</evidence>
<keyword evidence="4 5" id="KW-0472">Membrane</keyword>
<dbReference type="Pfam" id="PF07298">
    <property type="entry name" value="NnrU"/>
    <property type="match status" value="1"/>
</dbReference>
<feature type="domain" description="NnrU" evidence="6">
    <location>
        <begin position="4"/>
        <end position="190"/>
    </location>
</feature>
<dbReference type="Proteomes" id="UP000317365">
    <property type="component" value="Chromosome"/>
</dbReference>
<sequence>MVYLVLGLLLFIGVHSIRIFSDTSRTQWVLGFGEGRYKFAFSLVSALGLGLIVWGFGQARENPLMLWIPPQGMRHLAALLTWVAFLFIAAAYVPGNYIKARLHHPMVLGVKAWALAHLLATGSVAHLVLFGCFLLWATASFRAARRRDRITNPKVAGAALIPTLGCVAMGTLLWAVFAFFLHGLLIGIRPFG</sequence>
<comment type="subcellular location">
    <subcellularLocation>
        <location evidence="1">Membrane</location>
        <topology evidence="1">Multi-pass membrane protein</topology>
    </subcellularLocation>
</comment>
<evidence type="ECO:0000256" key="3">
    <source>
        <dbReference type="ARBA" id="ARBA00022989"/>
    </source>
</evidence>
<gene>
    <name evidence="7" type="ORF">EXZ61_00060</name>
</gene>
<dbReference type="AlphaFoldDB" id="A0A515EJ49"/>
<evidence type="ECO:0000256" key="5">
    <source>
        <dbReference type="SAM" id="Phobius"/>
    </source>
</evidence>
<protein>
    <submittedName>
        <fullName evidence="7">Protein NrnU</fullName>
    </submittedName>
</protein>
<accession>A0A515EJ49</accession>
<feature type="transmembrane region" description="Helical" evidence="5">
    <location>
        <begin position="40"/>
        <end position="56"/>
    </location>
</feature>
<reference evidence="8" key="1">
    <citation type="submission" date="2019-02" db="EMBL/GenBank/DDBJ databases">
        <title>Complete genome sequence of Rhodoferax sp. Gr-4.</title>
        <authorList>
            <person name="Jin L."/>
        </authorList>
    </citation>
    <scope>NUCLEOTIDE SEQUENCE [LARGE SCALE GENOMIC DNA]</scope>
    <source>
        <strain evidence="8">Gr-4</strain>
    </source>
</reference>
<feature type="transmembrane region" description="Helical" evidence="5">
    <location>
        <begin position="76"/>
        <end position="93"/>
    </location>
</feature>
<feature type="transmembrane region" description="Helical" evidence="5">
    <location>
        <begin position="113"/>
        <end position="137"/>
    </location>
</feature>